<evidence type="ECO:0000313" key="4">
    <source>
        <dbReference type="Proteomes" id="UP000807371"/>
    </source>
</evidence>
<accession>A0ABS0NLL0</accession>
<gene>
    <name evidence="3" type="ORF">IHE55_15305</name>
</gene>
<dbReference type="InterPro" id="IPR036513">
    <property type="entry name" value="STAS_dom_sf"/>
</dbReference>
<dbReference type="Pfam" id="PF13466">
    <property type="entry name" value="STAS_2"/>
    <property type="match status" value="1"/>
</dbReference>
<dbReference type="Gene3D" id="3.30.750.24">
    <property type="entry name" value="STAS domain"/>
    <property type="match status" value="1"/>
</dbReference>
<keyword evidence="4" id="KW-1185">Reference proteome</keyword>
<feature type="compositionally biased region" description="Gly residues" evidence="1">
    <location>
        <begin position="48"/>
        <end position="72"/>
    </location>
</feature>
<dbReference type="Proteomes" id="UP000807371">
    <property type="component" value="Unassembled WGS sequence"/>
</dbReference>
<evidence type="ECO:0000256" key="1">
    <source>
        <dbReference type="SAM" id="MobiDB-lite"/>
    </source>
</evidence>
<feature type="region of interest" description="Disordered" evidence="1">
    <location>
        <begin position="39"/>
        <end position="79"/>
    </location>
</feature>
<dbReference type="EMBL" id="JACYXC010000001">
    <property type="protein sequence ID" value="MBH5336080.1"/>
    <property type="molecule type" value="Genomic_DNA"/>
</dbReference>
<feature type="domain" description="MlaB-like STAS" evidence="2">
    <location>
        <begin position="76"/>
        <end position="134"/>
    </location>
</feature>
<dbReference type="RefSeq" id="WP_197989540.1">
    <property type="nucleotide sequence ID" value="NZ_JACYXC010000001.1"/>
</dbReference>
<comment type="caution">
    <text evidence="3">The sequence shown here is derived from an EMBL/GenBank/DDBJ whole genome shotgun (WGS) entry which is preliminary data.</text>
</comment>
<organism evidence="3 4">
    <name type="scientific">Streptomyces pactum</name>
    <dbReference type="NCBI Taxonomy" id="68249"/>
    <lineage>
        <taxon>Bacteria</taxon>
        <taxon>Bacillati</taxon>
        <taxon>Actinomycetota</taxon>
        <taxon>Actinomycetes</taxon>
        <taxon>Kitasatosporales</taxon>
        <taxon>Streptomycetaceae</taxon>
        <taxon>Streptomyces</taxon>
    </lineage>
</organism>
<evidence type="ECO:0000259" key="2">
    <source>
        <dbReference type="Pfam" id="PF13466"/>
    </source>
</evidence>
<dbReference type="SUPFAM" id="SSF52091">
    <property type="entry name" value="SpoIIaa-like"/>
    <property type="match status" value="1"/>
</dbReference>
<proteinExistence type="predicted"/>
<name>A0ABS0NLL0_9ACTN</name>
<sequence>MAAVPTPSAPRSERVVLVLRSPLGPGDVAGLCARLRELLEGEPPAGRPGRGSGSGDGGGGGGGYGGGDGGRSAGAARDAGEPPVICDVAGLTGPGLAAMDALARLQLIARRHGRRLRLRRAAPPLRELIALAGLGDVLPCLDEPGPAPHHRRH</sequence>
<evidence type="ECO:0000313" key="3">
    <source>
        <dbReference type="EMBL" id="MBH5336080.1"/>
    </source>
</evidence>
<protein>
    <submittedName>
        <fullName evidence="3">STAS domain-containing protein</fullName>
    </submittedName>
</protein>
<reference evidence="3 4" key="1">
    <citation type="submission" date="2020-09" db="EMBL/GenBank/DDBJ databases">
        <title>Biosynthesis of the nuclear factor of activated T cells inhibitor NFAT-133 and its congeners in Streptomyces pactum.</title>
        <authorList>
            <person name="Zhou W."/>
            <person name="Posri P."/>
            <person name="Abugrain M.E."/>
            <person name="Weisberg A.J."/>
            <person name="Chang J.H."/>
            <person name="Mahmud T."/>
        </authorList>
    </citation>
    <scope>NUCLEOTIDE SEQUENCE [LARGE SCALE GENOMIC DNA]</scope>
    <source>
        <strain evidence="3 4">ATCC 27456</strain>
    </source>
</reference>
<dbReference type="InterPro" id="IPR058548">
    <property type="entry name" value="MlaB-like_STAS"/>
</dbReference>